<protein>
    <recommendedName>
        <fullName evidence="11">Saccharopine dehydrogenase (NAD(+), L-glutamate-forming)</fullName>
    </recommendedName>
</protein>
<gene>
    <name evidence="9" type="ORF">CSSPJE1EN1_LOCUS7089</name>
</gene>
<evidence type="ECO:0000256" key="4">
    <source>
        <dbReference type="ARBA" id="ARBA00023027"/>
    </source>
</evidence>
<dbReference type="InterPro" id="IPR051168">
    <property type="entry name" value="AASS"/>
</dbReference>
<organism evidence="9 10">
    <name type="scientific">Sphagnum jensenii</name>
    <dbReference type="NCBI Taxonomy" id="128206"/>
    <lineage>
        <taxon>Eukaryota</taxon>
        <taxon>Viridiplantae</taxon>
        <taxon>Streptophyta</taxon>
        <taxon>Embryophyta</taxon>
        <taxon>Bryophyta</taxon>
        <taxon>Sphagnophytina</taxon>
        <taxon>Sphagnopsida</taxon>
        <taxon>Sphagnales</taxon>
        <taxon>Sphagnaceae</taxon>
        <taxon>Sphagnum</taxon>
    </lineage>
</organism>
<dbReference type="InterPro" id="IPR043009">
    <property type="entry name" value="LOR/SDH_bifunc_enz_cons_dom_sf"/>
</dbReference>
<dbReference type="Gene3D" id="1.10.1870.10">
    <property type="entry name" value="Domain 3, Saccharopine reductase"/>
    <property type="match status" value="1"/>
</dbReference>
<evidence type="ECO:0000256" key="2">
    <source>
        <dbReference type="ARBA" id="ARBA00004720"/>
    </source>
</evidence>
<keyword evidence="10" id="KW-1185">Reference proteome</keyword>
<dbReference type="InterPro" id="IPR032095">
    <property type="entry name" value="Sacchrp_dh-like_C"/>
</dbReference>
<comment type="pathway">
    <text evidence="2">Amino-acid degradation; L-lysine degradation via saccharopine pathway; glutaryl-CoA from L-lysine: step 2/6.</text>
</comment>
<dbReference type="CDD" id="cd12144">
    <property type="entry name" value="SDH_N_domain"/>
    <property type="match status" value="1"/>
</dbReference>
<keyword evidence="5" id="KW-0511">Multifunctional enzyme</keyword>
<evidence type="ECO:0000256" key="6">
    <source>
        <dbReference type="ARBA" id="ARBA00025744"/>
    </source>
</evidence>
<dbReference type="Gene3D" id="3.30.70.2690">
    <property type="entry name" value="LOR/SDH bifunctional enzyme, conserved domain"/>
    <property type="match status" value="1"/>
</dbReference>
<evidence type="ECO:0000259" key="7">
    <source>
        <dbReference type="SMART" id="SM01002"/>
    </source>
</evidence>
<dbReference type="PANTHER" id="PTHR11133:SF22">
    <property type="entry name" value="ALPHA-AMINOADIPIC SEMIALDEHYDE SYNTHASE, MITOCHONDRIAL"/>
    <property type="match status" value="1"/>
</dbReference>
<evidence type="ECO:0000259" key="8">
    <source>
        <dbReference type="SMART" id="SM01003"/>
    </source>
</evidence>
<name>A0ABP0W6Q5_9BRYO</name>
<dbReference type="PANTHER" id="PTHR11133">
    <property type="entry name" value="SACCHAROPINE DEHYDROGENASE"/>
    <property type="match status" value="1"/>
</dbReference>
<keyword evidence="3" id="KW-0560">Oxidoreductase</keyword>
<evidence type="ECO:0000256" key="1">
    <source>
        <dbReference type="ARBA" id="ARBA00004682"/>
    </source>
</evidence>
<evidence type="ECO:0008006" key="11">
    <source>
        <dbReference type="Google" id="ProtNLM"/>
    </source>
</evidence>
<dbReference type="InterPro" id="IPR007698">
    <property type="entry name" value="AlaDH/PNT_NAD(H)-bd"/>
</dbReference>
<sequence>MTMAREEGSTSKRGNGIVGVLREVHNKWERRAPVTPAHCARLLNAEHGVKRILVQPCTKRIFPDAQYEEVGCEITPDLSDCGLLLGIKRPEELLPERSYAFFSHTHKLQPENMSVLDQVLEKRISLYDYELILGEHGERLVAFGQYAGLAGMIDLLRGLGERFLSQGFSTPFLSLGSSYMYTSLKEAKQAVLAVGEEIKNAGLPLGICPLIFVFTGTGNVSQGAQEMFRLLPHMFVEPSELQSLVVPGASMSQQRARGARVGKSQFQVYGTVVLPQHMVEPIDSLKQFDKADYYAHPDQYRSVFAKTIAPYASVIVNCMYWERRFPRLLTNDELQELHSKKMCRLLAVGDITCDIGGSIECVREITAIESPFLRYDPEMGEIHKDMNGEGIIFLAVDCVPTELPKEATKHFGDVLYPFLGSMAHASSPEENLVPIQNACIAHNGKLRPLYEYIHRMRQSQDTIDKLWKKWGTNVLNFFFFICQFGEQVSLSGHLFDQYLINEALDVICDGGGRFQVATFKVGQSDAETSHADLQVEADSEEALNGIVNKLAVIAREGRNKQYCNGHAIYSRTTKQSLLQKLKDRGSTGGPQVLILGAGRMCEPAVKYLSDGQFITPKNLQQPVHVRVGVVVASLYLSDAEKVVEGIPNATAAQLDVSDGAQLRELISEANVVISLLPANCHVAVANACIELKKHLVTASYVSTEMDNLNEKAKRAGVTLLCEMGLDPGIDHMLAMKMIDKAHARGGRVQSFVSYCGGLPAPTAANNPLGYKFSWNPSGAIKAGRNPAVYLYQGKKVEVAGEDLFASAVPLRLQNTPAFALERLPNRDSLSYGDLYGITNEAATVFRATLRYEGFSEIMAALGKIGFFKMDPLMLTANDAPSSGLTYKAVLELLLSQFPEHPIQFSASETNTVSSNASWIANKLTSLGCCKDSSVAFKAANCIRWLGLDAEESIPEACKNAFEVLCHRMEQRLTYAPNEQDMVLLHHELEVVFDDGHPSEQHTATLLELGETSEQGTELLVRPQSAMARTVGLPVAIAAQLLLFEDVILRGVLRPLHSEIYQPALAILTALGIKVEEHVEIF</sequence>
<dbReference type="Pfam" id="PF16653">
    <property type="entry name" value="Sacchrp_dh_C"/>
    <property type="match status" value="1"/>
</dbReference>
<dbReference type="Pfam" id="PF04455">
    <property type="entry name" value="Saccharop_dh_N"/>
    <property type="match status" value="1"/>
</dbReference>
<dbReference type="SMART" id="SM01002">
    <property type="entry name" value="AlaDh_PNT_C"/>
    <property type="match status" value="1"/>
</dbReference>
<dbReference type="SUPFAM" id="SSF51735">
    <property type="entry name" value="NAD(P)-binding Rossmann-fold domains"/>
    <property type="match status" value="1"/>
</dbReference>
<comment type="pathway">
    <text evidence="1">Amino-acid degradation; L-lysine degradation via saccharopine pathway; glutaryl-CoA from L-lysine: step 1/6.</text>
</comment>
<dbReference type="EMBL" id="OZ020109">
    <property type="protein sequence ID" value="CAK9261611.1"/>
    <property type="molecule type" value="Genomic_DNA"/>
</dbReference>
<comment type="similarity">
    <text evidence="6">In the C-terminal section; belongs to the saccharopine dehydrogenase family.</text>
</comment>
<dbReference type="Gene3D" id="3.30.360.10">
    <property type="entry name" value="Dihydrodipicolinate Reductase, domain 2"/>
    <property type="match status" value="1"/>
</dbReference>
<reference evidence="9" key="1">
    <citation type="submission" date="2024-02" db="EMBL/GenBank/DDBJ databases">
        <authorList>
            <consortium name="ELIXIR-Norway"/>
            <consortium name="Elixir Norway"/>
        </authorList>
    </citation>
    <scope>NUCLEOTIDE SEQUENCE</scope>
</reference>
<dbReference type="InterPro" id="IPR036291">
    <property type="entry name" value="NAD(P)-bd_dom_sf"/>
</dbReference>
<dbReference type="SUPFAM" id="SSF55347">
    <property type="entry name" value="Glyceraldehyde-3-phosphate dehydrogenase-like, C-terminal domain"/>
    <property type="match status" value="1"/>
</dbReference>
<dbReference type="Proteomes" id="UP001497444">
    <property type="component" value="Chromosome 14"/>
</dbReference>
<dbReference type="InterPro" id="IPR007886">
    <property type="entry name" value="AlaDH/PNT_N"/>
</dbReference>
<dbReference type="SUPFAM" id="SSF52283">
    <property type="entry name" value="Formate/glycerate dehydrogenase catalytic domain-like"/>
    <property type="match status" value="1"/>
</dbReference>
<evidence type="ECO:0000256" key="3">
    <source>
        <dbReference type="ARBA" id="ARBA00023002"/>
    </source>
</evidence>
<evidence type="ECO:0000256" key="5">
    <source>
        <dbReference type="ARBA" id="ARBA00023268"/>
    </source>
</evidence>
<dbReference type="Gene3D" id="3.40.50.720">
    <property type="entry name" value="NAD(P)-binding Rossmann-like Domain"/>
    <property type="match status" value="3"/>
</dbReference>
<evidence type="ECO:0000313" key="9">
    <source>
        <dbReference type="EMBL" id="CAK9261611.1"/>
    </source>
</evidence>
<dbReference type="Pfam" id="PF03435">
    <property type="entry name" value="Sacchrp_dh_NADP"/>
    <property type="match status" value="1"/>
</dbReference>
<dbReference type="SMART" id="SM01003">
    <property type="entry name" value="AlaDh_PNT_N"/>
    <property type="match status" value="1"/>
</dbReference>
<dbReference type="InterPro" id="IPR007545">
    <property type="entry name" value="LOR/SDH_bifunc_enz_cons_dom"/>
</dbReference>
<feature type="domain" description="Alanine dehydrogenase/pyridine nucleotide transhydrogenase N-terminal" evidence="8">
    <location>
        <begin position="19"/>
        <end position="150"/>
    </location>
</feature>
<dbReference type="CDD" id="cd12189">
    <property type="entry name" value="LKR_SDH_like"/>
    <property type="match status" value="1"/>
</dbReference>
<dbReference type="InterPro" id="IPR005097">
    <property type="entry name" value="Sacchrp_dh_NADP-bd"/>
</dbReference>
<accession>A0ABP0W6Q5</accession>
<dbReference type="Pfam" id="PF05222">
    <property type="entry name" value="AlaDh_PNT_N"/>
    <property type="match status" value="1"/>
</dbReference>
<feature type="domain" description="Alanine dehydrogenase/pyridine nucleotide transhydrogenase NAD(H)-binding" evidence="7">
    <location>
        <begin position="190"/>
        <end position="395"/>
    </location>
</feature>
<proteinExistence type="inferred from homology"/>
<keyword evidence="4" id="KW-0520">NAD</keyword>
<evidence type="ECO:0000313" key="10">
    <source>
        <dbReference type="Proteomes" id="UP001497444"/>
    </source>
</evidence>